<evidence type="ECO:0000256" key="2">
    <source>
        <dbReference type="ARBA" id="ARBA00022679"/>
    </source>
</evidence>
<comment type="similarity">
    <text evidence="4">Belongs to the GST superfamily.</text>
</comment>
<accession>A0AAD6ZZ91</accession>
<dbReference type="EMBL" id="JARIHO010000021">
    <property type="protein sequence ID" value="KAJ7346375.1"/>
    <property type="molecule type" value="Genomic_DNA"/>
</dbReference>
<organism evidence="7 8">
    <name type="scientific">Mycena albidolilacea</name>
    <dbReference type="NCBI Taxonomy" id="1033008"/>
    <lineage>
        <taxon>Eukaryota</taxon>
        <taxon>Fungi</taxon>
        <taxon>Dikarya</taxon>
        <taxon>Basidiomycota</taxon>
        <taxon>Agaricomycotina</taxon>
        <taxon>Agaricomycetes</taxon>
        <taxon>Agaricomycetidae</taxon>
        <taxon>Agaricales</taxon>
        <taxon>Marasmiineae</taxon>
        <taxon>Mycenaceae</taxon>
        <taxon>Mycena</taxon>
    </lineage>
</organism>
<dbReference type="GO" id="GO:0006749">
    <property type="term" value="P:glutathione metabolic process"/>
    <property type="evidence" value="ECO:0007669"/>
    <property type="project" value="TreeGrafter"/>
</dbReference>
<keyword evidence="8" id="KW-1185">Reference proteome</keyword>
<dbReference type="InterPro" id="IPR010987">
    <property type="entry name" value="Glutathione-S-Trfase_C-like"/>
</dbReference>
<dbReference type="Pfam" id="PF00043">
    <property type="entry name" value="GST_C"/>
    <property type="match status" value="1"/>
</dbReference>
<dbReference type="Proteomes" id="UP001218218">
    <property type="component" value="Unassembled WGS sequence"/>
</dbReference>
<sequence>MVLKLYAAPQAAGGTAIVALTLAEKQVPYELITVNMEAKEHKTPEYLAMHPFGQIPVIDDDGFVLYESRAICRYIAEKYADQGTSLLPKSFKERIIFEQAASVEATNFHPAIFKILMEAVGKSRRGLPVDQAVLDAAVAEFSEKLDVYEVILGKHKFLAGNEFTLADVFHFGYGPMLASYGVDVMTGGGRPNVTRWWNELMARPAWVKLKAEGVKSTQ</sequence>
<dbReference type="SFLD" id="SFLDS00019">
    <property type="entry name" value="Glutathione_Transferase_(cytos"/>
    <property type="match status" value="1"/>
</dbReference>
<dbReference type="FunFam" id="3.40.30.10:FF:000039">
    <property type="entry name" value="Glutathione S-transferase domain"/>
    <property type="match status" value="1"/>
</dbReference>
<dbReference type="PANTHER" id="PTHR43900">
    <property type="entry name" value="GLUTATHIONE S-TRANSFERASE RHO"/>
    <property type="match status" value="1"/>
</dbReference>
<evidence type="ECO:0000256" key="1">
    <source>
        <dbReference type="ARBA" id="ARBA00012452"/>
    </source>
</evidence>
<dbReference type="PANTHER" id="PTHR43900:SF3">
    <property type="entry name" value="GLUTATHIONE S-TRANSFERASE RHO"/>
    <property type="match status" value="1"/>
</dbReference>
<proteinExistence type="inferred from homology"/>
<dbReference type="GO" id="GO:0004364">
    <property type="term" value="F:glutathione transferase activity"/>
    <property type="evidence" value="ECO:0007669"/>
    <property type="project" value="UniProtKB-EC"/>
</dbReference>
<dbReference type="SFLD" id="SFLDG00358">
    <property type="entry name" value="Main_(cytGST)"/>
    <property type="match status" value="1"/>
</dbReference>
<dbReference type="SUPFAM" id="SSF52833">
    <property type="entry name" value="Thioredoxin-like"/>
    <property type="match status" value="1"/>
</dbReference>
<evidence type="ECO:0000259" key="6">
    <source>
        <dbReference type="PROSITE" id="PS50405"/>
    </source>
</evidence>
<dbReference type="GO" id="GO:0043295">
    <property type="term" value="F:glutathione binding"/>
    <property type="evidence" value="ECO:0007669"/>
    <property type="project" value="TreeGrafter"/>
</dbReference>
<feature type="domain" description="GST N-terminal" evidence="5">
    <location>
        <begin position="1"/>
        <end position="83"/>
    </location>
</feature>
<feature type="domain" description="GST C-terminal" evidence="6">
    <location>
        <begin position="90"/>
        <end position="218"/>
    </location>
</feature>
<dbReference type="Gene3D" id="3.40.30.10">
    <property type="entry name" value="Glutaredoxin"/>
    <property type="match status" value="1"/>
</dbReference>
<dbReference type="InterPro" id="IPR004045">
    <property type="entry name" value="Glutathione_S-Trfase_N"/>
</dbReference>
<dbReference type="GO" id="GO:0005737">
    <property type="term" value="C:cytoplasm"/>
    <property type="evidence" value="ECO:0007669"/>
    <property type="project" value="TreeGrafter"/>
</dbReference>
<dbReference type="EC" id="2.5.1.18" evidence="1"/>
<dbReference type="InterPro" id="IPR036249">
    <property type="entry name" value="Thioredoxin-like_sf"/>
</dbReference>
<evidence type="ECO:0000256" key="3">
    <source>
        <dbReference type="ARBA" id="ARBA00047960"/>
    </source>
</evidence>
<dbReference type="PROSITE" id="PS50405">
    <property type="entry name" value="GST_CTER"/>
    <property type="match status" value="1"/>
</dbReference>
<dbReference type="SUPFAM" id="SSF47616">
    <property type="entry name" value="GST C-terminal domain-like"/>
    <property type="match status" value="1"/>
</dbReference>
<evidence type="ECO:0000313" key="8">
    <source>
        <dbReference type="Proteomes" id="UP001218218"/>
    </source>
</evidence>
<dbReference type="AlphaFoldDB" id="A0AAD6ZZ91"/>
<evidence type="ECO:0000259" key="5">
    <source>
        <dbReference type="PROSITE" id="PS50404"/>
    </source>
</evidence>
<dbReference type="Pfam" id="PF02798">
    <property type="entry name" value="GST_N"/>
    <property type="match status" value="1"/>
</dbReference>
<comment type="catalytic activity">
    <reaction evidence="3">
        <text>RX + glutathione = an S-substituted glutathione + a halide anion + H(+)</text>
        <dbReference type="Rhea" id="RHEA:16437"/>
        <dbReference type="ChEBI" id="CHEBI:15378"/>
        <dbReference type="ChEBI" id="CHEBI:16042"/>
        <dbReference type="ChEBI" id="CHEBI:17792"/>
        <dbReference type="ChEBI" id="CHEBI:57925"/>
        <dbReference type="ChEBI" id="CHEBI:90779"/>
        <dbReference type="EC" id="2.5.1.18"/>
    </reaction>
</comment>
<evidence type="ECO:0000256" key="4">
    <source>
        <dbReference type="RuleBase" id="RU003494"/>
    </source>
</evidence>
<dbReference type="PROSITE" id="PS50404">
    <property type="entry name" value="GST_NTER"/>
    <property type="match status" value="1"/>
</dbReference>
<dbReference type="InterPro" id="IPR040079">
    <property type="entry name" value="Glutathione_S-Trfase"/>
</dbReference>
<dbReference type="InterPro" id="IPR004046">
    <property type="entry name" value="GST_C"/>
</dbReference>
<dbReference type="InterPro" id="IPR036282">
    <property type="entry name" value="Glutathione-S-Trfase_C_sf"/>
</dbReference>
<protein>
    <recommendedName>
        <fullName evidence="1">glutathione transferase</fullName>
        <ecNumber evidence="1">2.5.1.18</ecNumber>
    </recommendedName>
</protein>
<keyword evidence="2" id="KW-0808">Transferase</keyword>
<dbReference type="CDD" id="cd03053">
    <property type="entry name" value="GST_N_Phi"/>
    <property type="match status" value="1"/>
</dbReference>
<evidence type="ECO:0000313" key="7">
    <source>
        <dbReference type="EMBL" id="KAJ7346375.1"/>
    </source>
</evidence>
<name>A0AAD6ZZ91_9AGAR</name>
<gene>
    <name evidence="7" type="ORF">DFH08DRAFT_871079</name>
</gene>
<reference evidence="7" key="1">
    <citation type="submission" date="2023-03" db="EMBL/GenBank/DDBJ databases">
        <title>Massive genome expansion in bonnet fungi (Mycena s.s.) driven by repeated elements and novel gene families across ecological guilds.</title>
        <authorList>
            <consortium name="Lawrence Berkeley National Laboratory"/>
            <person name="Harder C.B."/>
            <person name="Miyauchi S."/>
            <person name="Viragh M."/>
            <person name="Kuo A."/>
            <person name="Thoen E."/>
            <person name="Andreopoulos B."/>
            <person name="Lu D."/>
            <person name="Skrede I."/>
            <person name="Drula E."/>
            <person name="Henrissat B."/>
            <person name="Morin E."/>
            <person name="Kohler A."/>
            <person name="Barry K."/>
            <person name="LaButti K."/>
            <person name="Morin E."/>
            <person name="Salamov A."/>
            <person name="Lipzen A."/>
            <person name="Mereny Z."/>
            <person name="Hegedus B."/>
            <person name="Baldrian P."/>
            <person name="Stursova M."/>
            <person name="Weitz H."/>
            <person name="Taylor A."/>
            <person name="Grigoriev I.V."/>
            <person name="Nagy L.G."/>
            <person name="Martin F."/>
            <person name="Kauserud H."/>
        </authorList>
    </citation>
    <scope>NUCLEOTIDE SEQUENCE</scope>
    <source>
        <strain evidence="7">CBHHK002</strain>
    </source>
</reference>
<comment type="caution">
    <text evidence="7">The sequence shown here is derived from an EMBL/GenBank/DDBJ whole genome shotgun (WGS) entry which is preliminary data.</text>
</comment>
<dbReference type="Gene3D" id="1.20.1050.10">
    <property type="match status" value="1"/>
</dbReference>